<dbReference type="AlphaFoldDB" id="V5GE66"/>
<gene>
    <name evidence="1" type="primary">POLX</name>
</gene>
<dbReference type="PANTHER" id="PTHR11439">
    <property type="entry name" value="GAG-POL-RELATED RETROTRANSPOSON"/>
    <property type="match status" value="1"/>
</dbReference>
<reference evidence="1" key="1">
    <citation type="submission" date="2013-07" db="EMBL/GenBank/DDBJ databases">
        <title>Midgut Transcriptome Profiling of Anoplphora glabripennis, a Lignocellulose Degrading, Wood-Boring Cerambycid.</title>
        <authorList>
            <person name="Scully E.D."/>
            <person name="Hoover K."/>
            <person name="Carlson J.E."/>
            <person name="Tien M."/>
            <person name="Geib S.M."/>
        </authorList>
    </citation>
    <scope>NUCLEOTIDE SEQUENCE</scope>
</reference>
<feature type="non-terminal residue" evidence="1">
    <location>
        <position position="173"/>
    </location>
</feature>
<dbReference type="CDD" id="cd09272">
    <property type="entry name" value="RNase_HI_RT_Ty1"/>
    <property type="match status" value="1"/>
</dbReference>
<evidence type="ECO:0000313" key="1">
    <source>
        <dbReference type="EMBL" id="JAB62309.1"/>
    </source>
</evidence>
<sequence>MEIHRLKDGSIFINQNKYVKSILEKFNMSEANCVSTPIETSWNSNIHETENNCKAPYREAVGNLMYLQVVSRPDISFAVNVVSRELEQPNESHWTMVKRILRYLKGTADVGLLYCREGNFEGYSDADYAGDTATRKSTSGVLCKYANAAITWQSKRQHCVALSTTEAEFVSAA</sequence>
<name>V5GE66_ANOGL</name>
<dbReference type="EMBL" id="GALX01006157">
    <property type="protein sequence ID" value="JAB62309.1"/>
    <property type="molecule type" value="Transcribed_RNA"/>
</dbReference>
<organism evidence="1">
    <name type="scientific">Anoplophora glabripennis</name>
    <name type="common">Asian longhorn beetle</name>
    <name type="synonym">Anoplophora nobilis</name>
    <dbReference type="NCBI Taxonomy" id="217634"/>
    <lineage>
        <taxon>Eukaryota</taxon>
        <taxon>Metazoa</taxon>
        <taxon>Ecdysozoa</taxon>
        <taxon>Arthropoda</taxon>
        <taxon>Hexapoda</taxon>
        <taxon>Insecta</taxon>
        <taxon>Pterygota</taxon>
        <taxon>Neoptera</taxon>
        <taxon>Endopterygota</taxon>
        <taxon>Coleoptera</taxon>
        <taxon>Polyphaga</taxon>
        <taxon>Cucujiformia</taxon>
        <taxon>Chrysomeloidea</taxon>
        <taxon>Cerambycidae</taxon>
        <taxon>Lamiinae</taxon>
        <taxon>Lamiini</taxon>
        <taxon>Anoplophora</taxon>
    </lineage>
</organism>
<protein>
    <submittedName>
        <fullName evidence="1">Retrovirus-related Pol polyprotein from transposon TNT 1-94</fullName>
    </submittedName>
</protein>
<accession>V5GE66</accession>
<proteinExistence type="predicted"/>